<comment type="caution">
    <text evidence="1">The sequence shown here is derived from an EMBL/GenBank/DDBJ whole genome shotgun (WGS) entry which is preliminary data.</text>
</comment>
<dbReference type="AlphaFoldDB" id="A0A645J9H1"/>
<evidence type="ECO:0000313" key="1">
    <source>
        <dbReference type="EMBL" id="MPN59752.1"/>
    </source>
</evidence>
<protein>
    <submittedName>
        <fullName evidence="1">Uncharacterized protein</fullName>
    </submittedName>
</protein>
<sequence>MHGRTARDYFNLRKAGKEILRQMIMCKAGQAVFDSWGQCMPQRVGLLVNFLEHKMLIAFLLRLVNAPTDGLHGFGMFVAV</sequence>
<reference evidence="1" key="1">
    <citation type="submission" date="2019-08" db="EMBL/GenBank/DDBJ databases">
        <authorList>
            <person name="Kucharzyk K."/>
            <person name="Murdoch R.W."/>
            <person name="Higgins S."/>
            <person name="Loffler F."/>
        </authorList>
    </citation>
    <scope>NUCLEOTIDE SEQUENCE</scope>
</reference>
<accession>A0A645J9H1</accession>
<name>A0A645J9H1_9ZZZZ</name>
<gene>
    <name evidence="1" type="ORF">SDC9_207474</name>
</gene>
<proteinExistence type="predicted"/>
<dbReference type="EMBL" id="VSSQ01134117">
    <property type="protein sequence ID" value="MPN59752.1"/>
    <property type="molecule type" value="Genomic_DNA"/>
</dbReference>
<organism evidence="1">
    <name type="scientific">bioreactor metagenome</name>
    <dbReference type="NCBI Taxonomy" id="1076179"/>
    <lineage>
        <taxon>unclassified sequences</taxon>
        <taxon>metagenomes</taxon>
        <taxon>ecological metagenomes</taxon>
    </lineage>
</organism>